<gene>
    <name evidence="2" type="ORF">LTRI10_LOCUS31362</name>
</gene>
<accession>A0AAV2EYA9</accession>
<evidence type="ECO:0000313" key="2">
    <source>
        <dbReference type="EMBL" id="CAL1390587.1"/>
    </source>
</evidence>
<keyword evidence="3" id="KW-1185">Reference proteome</keyword>
<dbReference type="InterPro" id="IPR043502">
    <property type="entry name" value="DNA/RNA_pol_sf"/>
</dbReference>
<dbReference type="AlphaFoldDB" id="A0AAV2EYA9"/>
<reference evidence="2 3" key="1">
    <citation type="submission" date="2024-04" db="EMBL/GenBank/DDBJ databases">
        <authorList>
            <person name="Fracassetti M."/>
        </authorList>
    </citation>
    <scope>NUCLEOTIDE SEQUENCE [LARGE SCALE GENOMIC DNA]</scope>
</reference>
<dbReference type="PANTHER" id="PTHR33116">
    <property type="entry name" value="REVERSE TRANSCRIPTASE ZINC-BINDING DOMAIN-CONTAINING PROTEIN-RELATED-RELATED"/>
    <property type="match status" value="1"/>
</dbReference>
<sequence length="230" mass="25439">MNGTSAGYFNSTRGLQQGDPLSPLLFVICTEGFVALICKIIEERKLVGVRVSPRGPHVSHMFFADDSYLFLRGSMQECDNLLEVLNEYDELSGQRVNLAKSAVCFSKNILLVDQETLSLWLGVGAVGVHDKYLDLPTLIAPSKMATLRYLEKLLERLHGTAKETLIKSIVFSLPLHVMSFFKLPLSLCRIMNKNVARFWWGWKGVALELGGLTGGICARVNMMGDGISAV</sequence>
<organism evidence="2 3">
    <name type="scientific">Linum trigynum</name>
    <dbReference type="NCBI Taxonomy" id="586398"/>
    <lineage>
        <taxon>Eukaryota</taxon>
        <taxon>Viridiplantae</taxon>
        <taxon>Streptophyta</taxon>
        <taxon>Embryophyta</taxon>
        <taxon>Tracheophyta</taxon>
        <taxon>Spermatophyta</taxon>
        <taxon>Magnoliopsida</taxon>
        <taxon>eudicotyledons</taxon>
        <taxon>Gunneridae</taxon>
        <taxon>Pentapetalae</taxon>
        <taxon>rosids</taxon>
        <taxon>fabids</taxon>
        <taxon>Malpighiales</taxon>
        <taxon>Linaceae</taxon>
        <taxon>Linum</taxon>
    </lineage>
</organism>
<dbReference type="Pfam" id="PF00078">
    <property type="entry name" value="RVT_1"/>
    <property type="match status" value="1"/>
</dbReference>
<evidence type="ECO:0000313" key="3">
    <source>
        <dbReference type="Proteomes" id="UP001497516"/>
    </source>
</evidence>
<feature type="domain" description="Reverse transcriptase" evidence="1">
    <location>
        <begin position="1"/>
        <end position="125"/>
    </location>
</feature>
<dbReference type="InterPro" id="IPR000477">
    <property type="entry name" value="RT_dom"/>
</dbReference>
<dbReference type="SUPFAM" id="SSF56672">
    <property type="entry name" value="DNA/RNA polymerases"/>
    <property type="match status" value="1"/>
</dbReference>
<dbReference type="Proteomes" id="UP001497516">
    <property type="component" value="Chromosome 5"/>
</dbReference>
<name>A0AAV2EYA9_9ROSI</name>
<evidence type="ECO:0000259" key="1">
    <source>
        <dbReference type="PROSITE" id="PS50878"/>
    </source>
</evidence>
<dbReference type="PROSITE" id="PS50878">
    <property type="entry name" value="RT_POL"/>
    <property type="match status" value="1"/>
</dbReference>
<dbReference type="PANTHER" id="PTHR33116:SF86">
    <property type="entry name" value="REVERSE TRANSCRIPTASE DOMAIN-CONTAINING PROTEIN"/>
    <property type="match status" value="1"/>
</dbReference>
<protein>
    <recommendedName>
        <fullName evidence="1">Reverse transcriptase domain-containing protein</fullName>
    </recommendedName>
</protein>
<dbReference type="EMBL" id="OZ034818">
    <property type="protein sequence ID" value="CAL1390587.1"/>
    <property type="molecule type" value="Genomic_DNA"/>
</dbReference>
<proteinExistence type="predicted"/>